<evidence type="ECO:0000256" key="7">
    <source>
        <dbReference type="ARBA" id="ARBA00047552"/>
    </source>
</evidence>
<comment type="catalytic activity">
    <reaction evidence="7 8">
        <text>tRNA(Val) + L-valine + ATP = L-valyl-tRNA(Val) + AMP + diphosphate</text>
        <dbReference type="Rhea" id="RHEA:10704"/>
        <dbReference type="Rhea" id="RHEA-COMP:9672"/>
        <dbReference type="Rhea" id="RHEA-COMP:9708"/>
        <dbReference type="ChEBI" id="CHEBI:30616"/>
        <dbReference type="ChEBI" id="CHEBI:33019"/>
        <dbReference type="ChEBI" id="CHEBI:57762"/>
        <dbReference type="ChEBI" id="CHEBI:78442"/>
        <dbReference type="ChEBI" id="CHEBI:78537"/>
        <dbReference type="ChEBI" id="CHEBI:456215"/>
        <dbReference type="EC" id="6.1.1.9"/>
    </reaction>
</comment>
<evidence type="ECO:0000259" key="9">
    <source>
        <dbReference type="Pfam" id="PF00133"/>
    </source>
</evidence>
<dbReference type="RefSeq" id="WP_345388144.1">
    <property type="nucleotide sequence ID" value="NZ_BAABHG010000002.1"/>
</dbReference>
<evidence type="ECO:0000256" key="4">
    <source>
        <dbReference type="ARBA" id="ARBA00022840"/>
    </source>
</evidence>
<feature type="short sequence motif" description="'KMSKS' region" evidence="8">
    <location>
        <begin position="579"/>
        <end position="583"/>
    </location>
</feature>
<keyword evidence="4 8" id="KW-0067">ATP-binding</keyword>
<dbReference type="PANTHER" id="PTHR11946:SF93">
    <property type="entry name" value="VALINE--TRNA LIGASE, CHLOROPLASTIC_MITOCHONDRIAL 2"/>
    <property type="match status" value="1"/>
</dbReference>
<dbReference type="InterPro" id="IPR009080">
    <property type="entry name" value="tRNAsynth_Ia_anticodon-bd"/>
</dbReference>
<dbReference type="GO" id="GO:0004832">
    <property type="term" value="F:valine-tRNA ligase activity"/>
    <property type="evidence" value="ECO:0007669"/>
    <property type="project" value="UniProtKB-EC"/>
</dbReference>
<name>A0ABW5GB85_9PSEU</name>
<keyword evidence="6 8" id="KW-0030">Aminoacyl-tRNA synthetase</keyword>
<dbReference type="NCBIfam" id="NF009687">
    <property type="entry name" value="PRK13208.1"/>
    <property type="match status" value="1"/>
</dbReference>
<dbReference type="Proteomes" id="UP001597419">
    <property type="component" value="Unassembled WGS sequence"/>
</dbReference>
<comment type="caution">
    <text evidence="11">The sequence shown here is derived from an EMBL/GenBank/DDBJ whole genome shotgun (WGS) entry which is preliminary data.</text>
</comment>
<comment type="similarity">
    <text evidence="8">Belongs to the class-I aminoacyl-tRNA synthetase family. ValS type 2 subfamily.</text>
</comment>
<dbReference type="PANTHER" id="PTHR11946">
    <property type="entry name" value="VALYL-TRNA SYNTHETASES"/>
    <property type="match status" value="1"/>
</dbReference>
<dbReference type="InterPro" id="IPR002303">
    <property type="entry name" value="Valyl-tRNA_ligase"/>
</dbReference>
<dbReference type="InterPro" id="IPR048044">
    <property type="entry name" value="Valyl-tRNA_ligase_actino"/>
</dbReference>
<dbReference type="EMBL" id="JBHUKU010000004">
    <property type="protein sequence ID" value="MFD2458396.1"/>
    <property type="molecule type" value="Genomic_DNA"/>
</dbReference>
<dbReference type="SUPFAM" id="SSF47323">
    <property type="entry name" value="Anticodon-binding domain of a subclass of class I aminoacyl-tRNA synthetases"/>
    <property type="match status" value="1"/>
</dbReference>
<evidence type="ECO:0000256" key="5">
    <source>
        <dbReference type="ARBA" id="ARBA00022917"/>
    </source>
</evidence>
<evidence type="ECO:0000256" key="8">
    <source>
        <dbReference type="HAMAP-Rule" id="MF_02005"/>
    </source>
</evidence>
<dbReference type="InterPro" id="IPR022874">
    <property type="entry name" value="Valine-tRNA_ligase_type_2"/>
</dbReference>
<evidence type="ECO:0000256" key="2">
    <source>
        <dbReference type="ARBA" id="ARBA00022598"/>
    </source>
</evidence>
<comment type="domain">
    <text evidence="8">ValRS has two distinct active sites: one for aminoacylation and one for editing. The misactivated threonine is translocated from the active site to the editing site.</text>
</comment>
<keyword evidence="3 8" id="KW-0547">Nucleotide-binding</keyword>
<dbReference type="Pfam" id="PF00133">
    <property type="entry name" value="tRNA-synt_1"/>
    <property type="match status" value="1"/>
</dbReference>
<sequence>MNPTFPAKSPHIPDKVGVDGLEGKWAPVWESSGIHRFDRTKTRDEVYAIDTPPLTASGSLHIGHVFSYTHTDVVARHQRMRGREVFYPIGWDDNGLPTERRVQNHFGVRCEPSLPYDPGFRPPERPGRTAVACSRRNFVELCQQLSESDEKVFEDVWRRIGLSVDWATAYQTIGADTRVVSQRAFLRNLARGEAYRAEAPTLWDVTFRTAVAQAELEDRERPGAFHDLVFRDGDGAEVIVSTTRPELLPACVAVVAHPEDERFAPLFGKTVRTPVFGVEVPVLAHHLADPAKGSGLAMVCTFGDTTDVTWWRALRLDTRPVLGRDGRFLAEAPPGVAPETYAPLAGLTVHTGRQVLVGLLRDAGALRGEPRPVTHAVKFYEKGDKPLEIVTSRQWYLTNGARDEDLRARLLARGRELRWVPEHMRIRYESWVEGLTGDWLLSRQRFFGVPIPVWYALDDHGERGEVLVPADDALPVDPSTDVPPGYSEGQRGVPGGFAGETDVMDTWATSSLTPQIAGRWSLDEDLFTRVFPYDLRPQAHEIIRTWLFSTTVRAELEQDVLPWRAAVISGWVLDPDRKKMSKSRGTVVTPADLLARFGADAVRYWAASARPGVDTAVDEGQMKVGRRLATKLLNASRFVLGFGVADGAAGATEPLDLALLAELSTVVTTATAAFDELDHARALQVTETFFWTFCDDYVELVKGRAYGDRGDAGARSARSTLATALSVVLRLFAPFLPFTTEEVWSWWREGSVHRAPWPSADTTPGEPGLLTLAGRVIGAVRRAKTEARVSMRSGVALLTVAGPAGDLGRFRLIEPDIRTAGVIAEVATRDGAELAVEVTVSRPD</sequence>
<dbReference type="CDD" id="cd07962">
    <property type="entry name" value="Anticodon_Ia_Val"/>
    <property type="match status" value="1"/>
</dbReference>
<dbReference type="SUPFAM" id="SSF50677">
    <property type="entry name" value="ValRS/IleRS/LeuRS editing domain"/>
    <property type="match status" value="1"/>
</dbReference>
<evidence type="ECO:0000259" key="10">
    <source>
        <dbReference type="Pfam" id="PF08264"/>
    </source>
</evidence>
<dbReference type="EC" id="6.1.1.9" evidence="8"/>
<keyword evidence="5 8" id="KW-0648">Protein biosynthesis</keyword>
<feature type="domain" description="Aminoacyl-tRNA synthetase class Ia" evidence="9">
    <location>
        <begin position="27"/>
        <end position="616"/>
    </location>
</feature>
<dbReference type="InterPro" id="IPR009008">
    <property type="entry name" value="Val/Leu/Ile-tRNA-synth_edit"/>
</dbReference>
<comment type="subunit">
    <text evidence="8">Monomer.</text>
</comment>
<gene>
    <name evidence="8 11" type="primary">valS</name>
    <name evidence="11" type="ORF">ACFSYJ_07295</name>
</gene>
<evidence type="ECO:0000313" key="12">
    <source>
        <dbReference type="Proteomes" id="UP001597419"/>
    </source>
</evidence>
<dbReference type="InterPro" id="IPR002300">
    <property type="entry name" value="aa-tRNA-synth_Ia"/>
</dbReference>
<evidence type="ECO:0000256" key="3">
    <source>
        <dbReference type="ARBA" id="ARBA00022741"/>
    </source>
</evidence>
<dbReference type="Gene3D" id="3.40.50.620">
    <property type="entry name" value="HUPs"/>
    <property type="match status" value="2"/>
</dbReference>
<evidence type="ECO:0000256" key="1">
    <source>
        <dbReference type="ARBA" id="ARBA00022490"/>
    </source>
</evidence>
<dbReference type="PRINTS" id="PR00986">
    <property type="entry name" value="TRNASYNTHVAL"/>
</dbReference>
<dbReference type="InterPro" id="IPR014729">
    <property type="entry name" value="Rossmann-like_a/b/a_fold"/>
</dbReference>
<dbReference type="Gene3D" id="3.90.740.10">
    <property type="entry name" value="Valyl/Leucyl/Isoleucyl-tRNA synthetase, editing domain"/>
    <property type="match status" value="1"/>
</dbReference>
<comment type="subcellular location">
    <subcellularLocation>
        <location evidence="8">Cytoplasm</location>
    </subcellularLocation>
</comment>
<organism evidence="11 12">
    <name type="scientific">Amycolatopsis samaneae</name>
    <dbReference type="NCBI Taxonomy" id="664691"/>
    <lineage>
        <taxon>Bacteria</taxon>
        <taxon>Bacillati</taxon>
        <taxon>Actinomycetota</taxon>
        <taxon>Actinomycetes</taxon>
        <taxon>Pseudonocardiales</taxon>
        <taxon>Pseudonocardiaceae</taxon>
        <taxon>Amycolatopsis</taxon>
    </lineage>
</organism>
<feature type="binding site" evidence="8">
    <location>
        <position position="582"/>
    </location>
    <ligand>
        <name>ATP</name>
        <dbReference type="ChEBI" id="CHEBI:30616"/>
    </ligand>
</feature>
<evidence type="ECO:0000313" key="11">
    <source>
        <dbReference type="EMBL" id="MFD2458396.1"/>
    </source>
</evidence>
<dbReference type="HAMAP" id="MF_02005">
    <property type="entry name" value="Val_tRNA_synth_type2"/>
    <property type="match status" value="1"/>
</dbReference>
<reference evidence="12" key="1">
    <citation type="journal article" date="2019" name="Int. J. Syst. Evol. Microbiol.">
        <title>The Global Catalogue of Microorganisms (GCM) 10K type strain sequencing project: providing services to taxonomists for standard genome sequencing and annotation.</title>
        <authorList>
            <consortium name="The Broad Institute Genomics Platform"/>
            <consortium name="The Broad Institute Genome Sequencing Center for Infectious Disease"/>
            <person name="Wu L."/>
            <person name="Ma J."/>
        </authorList>
    </citation>
    <scope>NUCLEOTIDE SEQUENCE [LARGE SCALE GENOMIC DNA]</scope>
    <source>
        <strain evidence="12">CGMCC 4.7643</strain>
    </source>
</reference>
<dbReference type="InterPro" id="IPR033705">
    <property type="entry name" value="Anticodon_Ia_Val"/>
</dbReference>
<comment type="caution">
    <text evidence="8">Lacks conserved residue(s) required for the propagation of feature annotation.</text>
</comment>
<dbReference type="Pfam" id="PF08264">
    <property type="entry name" value="Anticodon_1"/>
    <property type="match status" value="1"/>
</dbReference>
<comment type="function">
    <text evidence="8">Catalyzes the attachment of valine to tRNA(Val). As ValRS can inadvertently accommodate and process structurally similar amino acids such as threonine, to avoid such errors, it has a 'posttransfer' editing activity that hydrolyzes mischarged Thr-tRNA(Val) in a tRNA-dependent manner.</text>
</comment>
<dbReference type="NCBIfam" id="NF000540">
    <property type="entry name" value="alt_ValS"/>
    <property type="match status" value="1"/>
</dbReference>
<keyword evidence="2 8" id="KW-0436">Ligase</keyword>
<proteinExistence type="inferred from homology"/>
<evidence type="ECO:0000256" key="6">
    <source>
        <dbReference type="ARBA" id="ARBA00023146"/>
    </source>
</evidence>
<dbReference type="Gene3D" id="1.10.730.10">
    <property type="entry name" value="Isoleucyl-tRNA Synthetase, Domain 1"/>
    <property type="match status" value="1"/>
</dbReference>
<dbReference type="SUPFAM" id="SSF52374">
    <property type="entry name" value="Nucleotidylyl transferase"/>
    <property type="match status" value="1"/>
</dbReference>
<protein>
    <recommendedName>
        <fullName evidence="8">Valine--tRNA ligase</fullName>
        <ecNumber evidence="8">6.1.1.9</ecNumber>
    </recommendedName>
    <alternativeName>
        <fullName evidence="8">Valyl-tRNA synthetase</fullName>
        <shortName evidence="8">ValRS</shortName>
    </alternativeName>
</protein>
<dbReference type="InterPro" id="IPR013155">
    <property type="entry name" value="M/V/L/I-tRNA-synth_anticd-bd"/>
</dbReference>
<accession>A0ABW5GB85</accession>
<keyword evidence="1 8" id="KW-0963">Cytoplasm</keyword>
<feature type="domain" description="Methionyl/Valyl/Leucyl/Isoleucyl-tRNA synthetase anticodon-binding" evidence="10">
    <location>
        <begin position="657"/>
        <end position="793"/>
    </location>
</feature>
<keyword evidence="12" id="KW-1185">Reference proteome</keyword>